<keyword evidence="1" id="KW-0808">Transferase</keyword>
<organism evidence="1 2">
    <name type="scientific">Dioscorea alata</name>
    <name type="common">Purple yam</name>
    <dbReference type="NCBI Taxonomy" id="55571"/>
    <lineage>
        <taxon>Eukaryota</taxon>
        <taxon>Viridiplantae</taxon>
        <taxon>Streptophyta</taxon>
        <taxon>Embryophyta</taxon>
        <taxon>Tracheophyta</taxon>
        <taxon>Spermatophyta</taxon>
        <taxon>Magnoliopsida</taxon>
        <taxon>Liliopsida</taxon>
        <taxon>Dioscoreales</taxon>
        <taxon>Dioscoreaceae</taxon>
        <taxon>Dioscorea</taxon>
    </lineage>
</organism>
<dbReference type="EMBL" id="CM037011">
    <property type="protein sequence ID" value="KAH7692000.1"/>
    <property type="molecule type" value="Genomic_DNA"/>
</dbReference>
<keyword evidence="1" id="KW-0723">Serine/threonine-protein kinase</keyword>
<proteinExistence type="predicted"/>
<dbReference type="Proteomes" id="UP000827976">
    <property type="component" value="Chromosome 1"/>
</dbReference>
<sequence>MFSTKCLETERQTLLQFKSGLSDPAHRLSSWTGDDCCSWMGVACSNDVPRHVIKLDLRIRIPEFIGSFKKLEYLNLSKAGFTGTIPHHLGNLSMLKSLDLSINYWQSLVIDNAGWLSRLTSLKYLNMSYVDMLQASNWLPVINMLPSLLEIRLSFCDLSGPLLNLPFVNFTSLSTLDLSFNHIDSSLPDWLFDLSNLEYMYLNGNHFEGKIPSNIGNLTFLKALDLSSYFSPSNLQIPSTLGNLCNLHTLSLSYLDLSLEQAKLGRIFSGCIINSLTELDLSSTSLNGSLPGWLGTLTNLKILDLSSNEGLSLSTSLSNLCKLQTLSLNGLDLSKEAAKTARIFSGCIVQRLKELHLANTNLQGDMPYWIDGLENLKLLDLSLNQINSTLPHWLC</sequence>
<reference evidence="2" key="1">
    <citation type="journal article" date="2022" name="Nat. Commun.">
        <title>Chromosome evolution and the genetic basis of agronomically important traits in greater yam.</title>
        <authorList>
            <person name="Bredeson J.V."/>
            <person name="Lyons J.B."/>
            <person name="Oniyinde I.O."/>
            <person name="Okereke N.R."/>
            <person name="Kolade O."/>
            <person name="Nnabue I."/>
            <person name="Nwadili C.O."/>
            <person name="Hribova E."/>
            <person name="Parker M."/>
            <person name="Nwogha J."/>
            <person name="Shu S."/>
            <person name="Carlson J."/>
            <person name="Kariba R."/>
            <person name="Muthemba S."/>
            <person name="Knop K."/>
            <person name="Barton G.J."/>
            <person name="Sherwood A.V."/>
            <person name="Lopez-Montes A."/>
            <person name="Asiedu R."/>
            <person name="Jamnadass R."/>
            <person name="Muchugi A."/>
            <person name="Goodstein D."/>
            <person name="Egesi C.N."/>
            <person name="Featherston J."/>
            <person name="Asfaw A."/>
            <person name="Simpson G.G."/>
            <person name="Dolezel J."/>
            <person name="Hendre P.S."/>
            <person name="Van Deynze A."/>
            <person name="Kumar P.L."/>
            <person name="Obidiegwu J.E."/>
            <person name="Bhattacharjee R."/>
            <person name="Rokhsar D.S."/>
        </authorList>
    </citation>
    <scope>NUCLEOTIDE SEQUENCE [LARGE SCALE GENOMIC DNA]</scope>
    <source>
        <strain evidence="2">cv. TDa95/00328</strain>
    </source>
</reference>
<comment type="caution">
    <text evidence="1">The sequence shown here is derived from an EMBL/GenBank/DDBJ whole genome shotgun (WGS) entry which is preliminary data.</text>
</comment>
<evidence type="ECO:0000313" key="2">
    <source>
        <dbReference type="Proteomes" id="UP000827976"/>
    </source>
</evidence>
<dbReference type="EC" id="2.7.11.1" evidence="1"/>
<name>A0ACB7WUK5_DIOAL</name>
<keyword evidence="2" id="KW-1185">Reference proteome</keyword>
<keyword evidence="1" id="KW-0418">Kinase</keyword>
<gene>
    <name evidence="1" type="ORF">IHE45_01G036800</name>
</gene>
<accession>A0ACB7WUK5</accession>
<protein>
    <submittedName>
        <fullName evidence="1">Non-specific serine/threonine protein kinase protein</fullName>
        <ecNumber evidence="1">2.7.11.1</ecNumber>
    </submittedName>
</protein>
<evidence type="ECO:0000313" key="1">
    <source>
        <dbReference type="EMBL" id="KAH7692000.1"/>
    </source>
</evidence>